<evidence type="ECO:0000256" key="1">
    <source>
        <dbReference type="SAM" id="Phobius"/>
    </source>
</evidence>
<feature type="transmembrane region" description="Helical" evidence="1">
    <location>
        <begin position="97"/>
        <end position="118"/>
    </location>
</feature>
<keyword evidence="3" id="KW-1185">Reference proteome</keyword>
<gene>
    <name evidence="2" type="primary">GnGc</name>
</gene>
<dbReference type="GeneID" id="80550316"/>
<dbReference type="Proteomes" id="UP000677890">
    <property type="component" value="Genome"/>
</dbReference>
<feature type="transmembrane region" description="Helical" evidence="1">
    <location>
        <begin position="678"/>
        <end position="704"/>
    </location>
</feature>
<evidence type="ECO:0000313" key="2">
    <source>
        <dbReference type="EMBL" id="QDZ58985.1"/>
    </source>
</evidence>
<accession>A0A5B8P6R0</accession>
<keyword evidence="1" id="KW-1133">Transmembrane helix</keyword>
<keyword evidence="1" id="KW-0812">Transmembrane</keyword>
<proteinExistence type="predicted"/>
<name>A0A5B8P6R0_9VIRU</name>
<reference evidence="2" key="1">
    <citation type="journal article" date="2019" name="Virus Evol.">
        <title>Evolutionary persistence of insect bunyavirus infection despite host acquisition and expression of the viral nucleoprotein gene.</title>
        <authorList>
            <person name="Ballinger M.J."/>
            <person name="Taylor D.J."/>
        </authorList>
    </citation>
    <scope>NUCLEOTIDE SEQUENCE</scope>
    <source>
        <strain evidence="2">C7</strain>
    </source>
</reference>
<organism evidence="2 3">
    <name type="scientific">Niukluk phantom virus</name>
    <dbReference type="NCBI Taxonomy" id="2602116"/>
    <lineage>
        <taxon>Viruses</taxon>
        <taxon>Riboviria</taxon>
        <taxon>Orthornavirae</taxon>
        <taxon>Negarnaviricota</taxon>
        <taxon>Polyploviricotina</taxon>
        <taxon>Bunyaviricetes</taxon>
        <taxon>Elliovirales</taxon>
        <taxon>Phasmaviridae</taxon>
        <taxon>Orthophasmavirus</taxon>
        <taxon>Orthophasmavirus niuklukense</taxon>
    </lineage>
</organism>
<dbReference type="KEGG" id="vg:80550316"/>
<evidence type="ECO:0000313" key="3">
    <source>
        <dbReference type="Proteomes" id="UP000677890"/>
    </source>
</evidence>
<protein>
    <submittedName>
        <fullName evidence="2">Glycoprotein</fullName>
    </submittedName>
</protein>
<dbReference type="RefSeq" id="YP_010839986.1">
    <property type="nucleotide sequence ID" value="NC_078311.1"/>
</dbReference>
<dbReference type="EMBL" id="MN168169">
    <property type="protein sequence ID" value="QDZ58985.1"/>
    <property type="molecule type" value="Genomic_RNA"/>
</dbReference>
<feature type="transmembrane region" description="Helical" evidence="1">
    <location>
        <begin position="232"/>
        <end position="250"/>
    </location>
</feature>
<sequence length="720" mass="80938">MIKQMVIILLLSPLSLGYRKIIQVHNGEVTFTGFETCNISCNDYEMTSTNGAFKGLHFGLIDYSCDDMIGVMVSKMVCKQCLFFCGENQSILECSSYIIPMMTGCIVGSVILSLLLGISIKTGLFKKLNNAGMIIGARMFNNRKEKKVNRINKMRRQILSRDVEPTYFIPLNEIINDDKKPDVPIRGSETHDSISETNAEILSFNDQVTADQIIEEADQYRKANRRGSSGRISMMKVVFIIMNLFLIGASCCDNTLYITSTGVICSDSECNKVNTFDFPIVPGGTICFKKEDGGILTMNVERSRIVNRFYNIYDTSNYDLEIDQTSRCRGAGQCWAGNECSRNTNYEGLKNMTGVISGYGCYMNYNRECDGFCAYSSSCLYYKWFIKESGKRYSVYKHSTKVWEIKLRIVNDNVVQRYTFSTNYPSSTLNLNGAMVPIFITGIDSMILTMDDFGIIVDNTFYSVQASPINMPMTDIIGDYQIDIKNTTSTYNVQNVDCRMNECNILCSIPEPKLGRFLTSLNKHQSYPYKILGDHKTINVFNSIDPSVNVRIGNFDISNLIVSKAKCRIDVMTTYSCLGCTIRPYAVLQANDIKVEGIMQVRSNCKMVNEYVSCTNMPRKLEFDTINEVCELHLINTNETISIKFNTTYVGSLDPSKPLYSAGIDTDDVMSLVKSEGFITGLISTLGLFSVLTIGMTLMSRLLMTVLSLRLAERESSNKV</sequence>
<keyword evidence="1" id="KW-0472">Membrane</keyword>